<dbReference type="PANTHER" id="PTHR37166">
    <property type="entry name" value="PROTEIN FLAG"/>
    <property type="match status" value="1"/>
</dbReference>
<feature type="region of interest" description="Disordered" evidence="1">
    <location>
        <begin position="17"/>
        <end position="61"/>
    </location>
</feature>
<dbReference type="Gene3D" id="3.30.160.170">
    <property type="entry name" value="FlaG-like"/>
    <property type="match status" value="1"/>
</dbReference>
<feature type="compositionally biased region" description="Low complexity" evidence="1">
    <location>
        <begin position="17"/>
        <end position="50"/>
    </location>
</feature>
<dbReference type="InterPro" id="IPR005186">
    <property type="entry name" value="FlaG"/>
</dbReference>
<dbReference type="AlphaFoldDB" id="A0A6S7CCZ0"/>
<name>A0A6S7CCZ0_9BURK</name>
<feature type="chain" id="PRO_5028987043" description="Flagellar protein" evidence="2">
    <location>
        <begin position="23"/>
        <end position="129"/>
    </location>
</feature>
<keyword evidence="4" id="KW-1185">Reference proteome</keyword>
<keyword evidence="2" id="KW-0732">Signal</keyword>
<dbReference type="Pfam" id="PF03646">
    <property type="entry name" value="FlaG"/>
    <property type="match status" value="1"/>
</dbReference>
<dbReference type="EMBL" id="CADIKZ010000001">
    <property type="protein sequence ID" value="CAB3831522.1"/>
    <property type="molecule type" value="Genomic_DNA"/>
</dbReference>
<dbReference type="InterPro" id="IPR035924">
    <property type="entry name" value="FlaG-like_sf"/>
</dbReference>
<protein>
    <recommendedName>
        <fullName evidence="5">Flagellar protein</fullName>
    </recommendedName>
</protein>
<evidence type="ECO:0000313" key="3">
    <source>
        <dbReference type="EMBL" id="CAB3831522.1"/>
    </source>
</evidence>
<evidence type="ECO:0000313" key="4">
    <source>
        <dbReference type="Proteomes" id="UP000494203"/>
    </source>
</evidence>
<dbReference type="RefSeq" id="WP_175135893.1">
    <property type="nucleotide sequence ID" value="NZ_CADIJV010000063.1"/>
</dbReference>
<accession>A0A6S7CCZ0</accession>
<gene>
    <name evidence="3" type="ORF">LMG26788_00795</name>
</gene>
<feature type="signal peptide" evidence="2">
    <location>
        <begin position="1"/>
        <end position="22"/>
    </location>
</feature>
<dbReference type="Proteomes" id="UP000494203">
    <property type="component" value="Unassembled WGS sequence"/>
</dbReference>
<evidence type="ECO:0008006" key="5">
    <source>
        <dbReference type="Google" id="ProtNLM"/>
    </source>
</evidence>
<dbReference type="PANTHER" id="PTHR37166:SF1">
    <property type="entry name" value="PROTEIN FLAG"/>
    <property type="match status" value="1"/>
</dbReference>
<sequence length="129" mass="13105">MAVTPLAPAAFAPAAAPTPVAAAPAAADPSVTVVPPAASSNSGGADSATSEQSTSQKLPLDKALDEINEQMKAWSTQLQFEIDPDVHQVVVSVVDAESGDVLRTIPSEAVLKIAKMIVNMQGNGIKTTA</sequence>
<dbReference type="SUPFAM" id="SSF160214">
    <property type="entry name" value="FlaG-like"/>
    <property type="match status" value="1"/>
</dbReference>
<evidence type="ECO:0000256" key="1">
    <source>
        <dbReference type="SAM" id="MobiDB-lite"/>
    </source>
</evidence>
<reference evidence="3 4" key="1">
    <citation type="submission" date="2020-04" db="EMBL/GenBank/DDBJ databases">
        <authorList>
            <person name="De Canck E."/>
        </authorList>
    </citation>
    <scope>NUCLEOTIDE SEQUENCE [LARGE SCALE GENOMIC DNA]</scope>
    <source>
        <strain evidence="3 4">LMG 26788</strain>
    </source>
</reference>
<organism evidence="3 4">
    <name type="scientific">Achromobacter pulmonis</name>
    <dbReference type="NCBI Taxonomy" id="1389932"/>
    <lineage>
        <taxon>Bacteria</taxon>
        <taxon>Pseudomonadati</taxon>
        <taxon>Pseudomonadota</taxon>
        <taxon>Betaproteobacteria</taxon>
        <taxon>Burkholderiales</taxon>
        <taxon>Alcaligenaceae</taxon>
        <taxon>Achromobacter</taxon>
    </lineage>
</organism>
<proteinExistence type="predicted"/>
<evidence type="ECO:0000256" key="2">
    <source>
        <dbReference type="SAM" id="SignalP"/>
    </source>
</evidence>